<keyword evidence="4" id="KW-0472">Membrane</keyword>
<dbReference type="PANTHER" id="PTHR14969:SF13">
    <property type="entry name" value="AT30094P"/>
    <property type="match status" value="1"/>
</dbReference>
<feature type="transmembrane region" description="Helical" evidence="4">
    <location>
        <begin position="193"/>
        <end position="211"/>
    </location>
</feature>
<feature type="transmembrane region" description="Helical" evidence="4">
    <location>
        <begin position="27"/>
        <end position="47"/>
    </location>
</feature>
<dbReference type="SMART" id="SM00014">
    <property type="entry name" value="acidPPc"/>
    <property type="match status" value="1"/>
</dbReference>
<evidence type="ECO:0000313" key="6">
    <source>
        <dbReference type="EMBL" id="MBK5932384.1"/>
    </source>
</evidence>
<sequence>MSIIGAGLRRDLATAAKRDPAVSAGGARWLGAWAALCVAAAAAWFFSGDYHSGFLTLNGLFAVLPASLWQWLTVLGDERVSLTLALFLSRRHPRVFWALICAALLAIAYARGLKPLVDAARPPAVLPAERLRLIGEAHARHSFPSGHSVTAAVFFGVLAYYAQSLRWRLAFILLATAAGLSRVAVGVHWPVDVMAGLAGGAVAALVGVWLARRSLWGIHDERVHLTFVVLAAFAAVALLFDDGGYPAAAPLLGMLASLALGWTALQYLLLPLMPGRSCGPQDSGSNDCTQAD</sequence>
<evidence type="ECO:0000256" key="1">
    <source>
        <dbReference type="ARBA" id="ARBA00012374"/>
    </source>
</evidence>
<evidence type="ECO:0000256" key="3">
    <source>
        <dbReference type="ARBA" id="ARBA00047594"/>
    </source>
</evidence>
<evidence type="ECO:0000256" key="4">
    <source>
        <dbReference type="SAM" id="Phobius"/>
    </source>
</evidence>
<feature type="transmembrane region" description="Helical" evidence="4">
    <location>
        <begin position="145"/>
        <end position="162"/>
    </location>
</feature>
<reference evidence="6" key="2">
    <citation type="journal article" date="2020" name="Microorganisms">
        <title>Osmotic Adaptation and Compatible Solute Biosynthesis of Phototrophic Bacteria as Revealed from Genome Analyses.</title>
        <authorList>
            <person name="Imhoff J.F."/>
            <person name="Rahn T."/>
            <person name="Kunzel S."/>
            <person name="Keller A."/>
            <person name="Neulinger S.C."/>
        </authorList>
    </citation>
    <scope>NUCLEOTIDE SEQUENCE</scope>
    <source>
        <strain evidence="6">DSM 4395</strain>
    </source>
</reference>
<proteinExistence type="predicted"/>
<keyword evidence="4" id="KW-0812">Transmembrane</keyword>
<feature type="transmembrane region" description="Helical" evidence="4">
    <location>
        <begin position="53"/>
        <end position="74"/>
    </location>
</feature>
<evidence type="ECO:0000256" key="2">
    <source>
        <dbReference type="ARBA" id="ARBA00032707"/>
    </source>
</evidence>
<keyword evidence="4" id="KW-1133">Transmembrane helix</keyword>
<dbReference type="Pfam" id="PF01569">
    <property type="entry name" value="PAP2"/>
    <property type="match status" value="1"/>
</dbReference>
<dbReference type="Proteomes" id="UP001296967">
    <property type="component" value="Unassembled WGS sequence"/>
</dbReference>
<protein>
    <recommendedName>
        <fullName evidence="1">undecaprenyl-diphosphate phosphatase</fullName>
        <ecNumber evidence="1">3.6.1.27</ecNumber>
    </recommendedName>
    <alternativeName>
        <fullName evidence="2">Undecaprenyl pyrophosphate phosphatase</fullName>
    </alternativeName>
</protein>
<evidence type="ECO:0000313" key="7">
    <source>
        <dbReference type="Proteomes" id="UP001296967"/>
    </source>
</evidence>
<feature type="domain" description="Phosphatidic acid phosphatase type 2/haloperoxidase" evidence="5">
    <location>
        <begin position="98"/>
        <end position="208"/>
    </location>
</feature>
<dbReference type="GO" id="GO:0050380">
    <property type="term" value="F:undecaprenyl-diphosphatase activity"/>
    <property type="evidence" value="ECO:0007669"/>
    <property type="project" value="UniProtKB-EC"/>
</dbReference>
<dbReference type="Gene3D" id="1.20.144.10">
    <property type="entry name" value="Phosphatidic acid phosphatase type 2/haloperoxidase"/>
    <property type="match status" value="1"/>
</dbReference>
<gene>
    <name evidence="6" type="ORF">CCR82_18090</name>
</gene>
<organism evidence="6 7">
    <name type="scientific">Halochromatium salexigens</name>
    <name type="common">Chromatium salexigens</name>
    <dbReference type="NCBI Taxonomy" id="49447"/>
    <lineage>
        <taxon>Bacteria</taxon>
        <taxon>Pseudomonadati</taxon>
        <taxon>Pseudomonadota</taxon>
        <taxon>Gammaproteobacteria</taxon>
        <taxon>Chromatiales</taxon>
        <taxon>Chromatiaceae</taxon>
        <taxon>Halochromatium</taxon>
    </lineage>
</organism>
<dbReference type="AlphaFoldDB" id="A0AAJ0XGR4"/>
<dbReference type="InterPro" id="IPR000326">
    <property type="entry name" value="PAP2/HPO"/>
</dbReference>
<comment type="caution">
    <text evidence="6">The sequence shown here is derived from an EMBL/GenBank/DDBJ whole genome shotgun (WGS) entry which is preliminary data.</text>
</comment>
<dbReference type="EC" id="3.6.1.27" evidence="1"/>
<reference evidence="6" key="1">
    <citation type="submission" date="2017-05" db="EMBL/GenBank/DDBJ databases">
        <authorList>
            <person name="Imhoff J.F."/>
            <person name="Rahn T."/>
            <person name="Kuenzel S."/>
            <person name="Neulinger S.C."/>
        </authorList>
    </citation>
    <scope>NUCLEOTIDE SEQUENCE</scope>
    <source>
        <strain evidence="6">DSM 4395</strain>
    </source>
</reference>
<accession>A0AAJ0XGR4</accession>
<feature type="transmembrane region" description="Helical" evidence="4">
    <location>
        <begin position="252"/>
        <end position="270"/>
    </location>
</feature>
<evidence type="ECO:0000259" key="5">
    <source>
        <dbReference type="SMART" id="SM00014"/>
    </source>
</evidence>
<name>A0AAJ0XGR4_HALSE</name>
<keyword evidence="7" id="KW-1185">Reference proteome</keyword>
<feature type="transmembrane region" description="Helical" evidence="4">
    <location>
        <begin position="169"/>
        <end position="187"/>
    </location>
</feature>
<dbReference type="PANTHER" id="PTHR14969">
    <property type="entry name" value="SPHINGOSINE-1-PHOSPHATE PHOSPHOHYDROLASE"/>
    <property type="match status" value="1"/>
</dbReference>
<feature type="transmembrane region" description="Helical" evidence="4">
    <location>
        <begin position="95"/>
        <end position="113"/>
    </location>
</feature>
<comment type="catalytic activity">
    <reaction evidence="3">
        <text>di-trans,octa-cis-undecaprenyl diphosphate + H2O = di-trans,octa-cis-undecaprenyl phosphate + phosphate + H(+)</text>
        <dbReference type="Rhea" id="RHEA:28094"/>
        <dbReference type="ChEBI" id="CHEBI:15377"/>
        <dbReference type="ChEBI" id="CHEBI:15378"/>
        <dbReference type="ChEBI" id="CHEBI:43474"/>
        <dbReference type="ChEBI" id="CHEBI:58405"/>
        <dbReference type="ChEBI" id="CHEBI:60392"/>
        <dbReference type="EC" id="3.6.1.27"/>
    </reaction>
</comment>
<dbReference type="EMBL" id="NHSF01000099">
    <property type="protein sequence ID" value="MBK5932384.1"/>
    <property type="molecule type" value="Genomic_DNA"/>
</dbReference>
<feature type="transmembrane region" description="Helical" evidence="4">
    <location>
        <begin position="223"/>
        <end position="240"/>
    </location>
</feature>
<dbReference type="InterPro" id="IPR036938">
    <property type="entry name" value="PAP2/HPO_sf"/>
</dbReference>
<dbReference type="SUPFAM" id="SSF48317">
    <property type="entry name" value="Acid phosphatase/Vanadium-dependent haloperoxidase"/>
    <property type="match status" value="1"/>
</dbReference>